<protein>
    <submittedName>
        <fullName evidence="1">Uncharacterized protein</fullName>
    </submittedName>
</protein>
<organism evidence="1">
    <name type="scientific">Nonomuraea gerenzanensis</name>
    <dbReference type="NCBI Taxonomy" id="93944"/>
    <lineage>
        <taxon>Bacteria</taxon>
        <taxon>Bacillati</taxon>
        <taxon>Actinomycetota</taxon>
        <taxon>Actinomycetes</taxon>
        <taxon>Streptosporangiales</taxon>
        <taxon>Streptosporangiaceae</taxon>
        <taxon>Nonomuraea</taxon>
    </lineage>
</organism>
<accession>A0A1M4EK05</accession>
<dbReference type="EMBL" id="LT559118">
    <property type="protein sequence ID" value="SBO99180.1"/>
    <property type="molecule type" value="Genomic_DNA"/>
</dbReference>
<gene>
    <name evidence="1" type="ORF">BN4615_P8696</name>
</gene>
<sequence length="42" mass="4639">MAVGLRRDADHGVGLNPTGWKRRALPGLFLGEPPFVLSFFRS</sequence>
<dbReference type="RefSeq" id="WP_263657388.1">
    <property type="nucleotide sequence ID" value="NZ_CP084058.1"/>
</dbReference>
<proteinExistence type="predicted"/>
<name>A0A1M4EK05_9ACTN</name>
<reference evidence="1" key="1">
    <citation type="submission" date="2016-04" db="EMBL/GenBank/DDBJ databases">
        <authorList>
            <person name="Evans L.H."/>
            <person name="Alamgir A."/>
            <person name="Owens N."/>
            <person name="Weber N.D."/>
            <person name="Virtaneva K."/>
            <person name="Barbian K."/>
            <person name="Babar A."/>
            <person name="Rosenke K."/>
        </authorList>
    </citation>
    <scope>NUCLEOTIDE SEQUENCE</scope>
    <source>
        <strain evidence="1">Nono1</strain>
    </source>
</reference>
<dbReference type="AlphaFoldDB" id="A0A1M4EK05"/>
<evidence type="ECO:0000313" key="1">
    <source>
        <dbReference type="EMBL" id="SBO99180.1"/>
    </source>
</evidence>